<dbReference type="GO" id="GO:0016605">
    <property type="term" value="C:PML body"/>
    <property type="evidence" value="ECO:0007669"/>
    <property type="project" value="TreeGrafter"/>
</dbReference>
<dbReference type="Proteomes" id="UP001652621">
    <property type="component" value="Unplaced"/>
</dbReference>
<evidence type="ECO:0000256" key="5">
    <source>
        <dbReference type="ARBA" id="ARBA00022490"/>
    </source>
</evidence>
<dbReference type="GeneID" id="101893181"/>
<dbReference type="CDD" id="cd13150">
    <property type="entry name" value="DAXX_histone_binding"/>
    <property type="match status" value="1"/>
</dbReference>
<feature type="compositionally biased region" description="Acidic residues" evidence="11">
    <location>
        <begin position="776"/>
        <end position="797"/>
    </location>
</feature>
<reference evidence="15" key="2">
    <citation type="submission" date="2025-04" db="UniProtKB">
        <authorList>
            <consortium name="RefSeq"/>
        </authorList>
    </citation>
    <scope>IDENTIFICATION</scope>
    <source>
        <strain evidence="15">Aabys</strain>
    </source>
</reference>
<comment type="subcellular location">
    <subcellularLocation>
        <location evidence="2">Chromosome</location>
    </subcellularLocation>
    <subcellularLocation>
        <location evidence="3">Cytoplasm</location>
    </subcellularLocation>
    <subcellularLocation>
        <location evidence="1">Nucleus</location>
    </subcellularLocation>
</comment>
<keyword evidence="9" id="KW-0539">Nucleus</keyword>
<proteinExistence type="predicted"/>
<feature type="coiled-coil region" evidence="10">
    <location>
        <begin position="511"/>
        <end position="538"/>
    </location>
</feature>
<feature type="compositionally biased region" description="Polar residues" evidence="11">
    <location>
        <begin position="334"/>
        <end position="352"/>
    </location>
</feature>
<keyword evidence="4" id="KW-0158">Chromosome</keyword>
<dbReference type="EnsemblMetazoa" id="MDOA000830-RA">
    <property type="protein sequence ID" value="MDOA000830-PA"/>
    <property type="gene ID" value="MDOA000830"/>
</dbReference>
<evidence type="ECO:0000256" key="10">
    <source>
        <dbReference type="SAM" id="Coils"/>
    </source>
</evidence>
<dbReference type="GO" id="GO:0006915">
    <property type="term" value="P:apoptotic process"/>
    <property type="evidence" value="ECO:0007669"/>
    <property type="project" value="UniProtKB-KW"/>
</dbReference>
<evidence type="ECO:0000256" key="9">
    <source>
        <dbReference type="ARBA" id="ARBA00023242"/>
    </source>
</evidence>
<feature type="compositionally biased region" description="Basic and acidic residues" evidence="11">
    <location>
        <begin position="748"/>
        <end position="770"/>
    </location>
</feature>
<feature type="compositionally biased region" description="Polar residues" evidence="11">
    <location>
        <begin position="48"/>
        <end position="66"/>
    </location>
</feature>
<dbReference type="InterPro" id="IPR046378">
    <property type="entry name" value="DAXX_histone-bd"/>
</dbReference>
<organism evidence="13">
    <name type="scientific">Musca domestica</name>
    <name type="common">House fly</name>
    <dbReference type="NCBI Taxonomy" id="7370"/>
    <lineage>
        <taxon>Eukaryota</taxon>
        <taxon>Metazoa</taxon>
        <taxon>Ecdysozoa</taxon>
        <taxon>Arthropoda</taxon>
        <taxon>Hexapoda</taxon>
        <taxon>Insecta</taxon>
        <taxon>Pterygota</taxon>
        <taxon>Neoptera</taxon>
        <taxon>Endopterygota</taxon>
        <taxon>Diptera</taxon>
        <taxon>Brachycera</taxon>
        <taxon>Muscomorpha</taxon>
        <taxon>Muscoidea</taxon>
        <taxon>Muscidae</taxon>
        <taxon>Musca</taxon>
    </lineage>
</organism>
<feature type="compositionally biased region" description="Polar residues" evidence="11">
    <location>
        <begin position="296"/>
        <end position="305"/>
    </location>
</feature>
<dbReference type="PANTHER" id="PTHR12766">
    <property type="entry name" value="DEATH DOMAIN-ASSOCIATED PROTEIN 6 DAXX"/>
    <property type="match status" value="1"/>
</dbReference>
<feature type="compositionally biased region" description="Low complexity" evidence="11">
    <location>
        <begin position="485"/>
        <end position="499"/>
    </location>
</feature>
<dbReference type="GO" id="GO:0003714">
    <property type="term" value="F:transcription corepressor activity"/>
    <property type="evidence" value="ECO:0007669"/>
    <property type="project" value="TreeGrafter"/>
</dbReference>
<dbReference type="KEGG" id="mde:101893181"/>
<evidence type="ECO:0000256" key="7">
    <source>
        <dbReference type="ARBA" id="ARBA00023054"/>
    </source>
</evidence>
<evidence type="ECO:0000256" key="1">
    <source>
        <dbReference type="ARBA" id="ARBA00004123"/>
    </source>
</evidence>
<evidence type="ECO:0000256" key="3">
    <source>
        <dbReference type="ARBA" id="ARBA00004496"/>
    </source>
</evidence>
<dbReference type="GO" id="GO:0050681">
    <property type="term" value="F:nuclear androgen receptor binding"/>
    <property type="evidence" value="ECO:0007669"/>
    <property type="project" value="TreeGrafter"/>
</dbReference>
<feature type="compositionally biased region" description="Basic and acidic residues" evidence="11">
    <location>
        <begin position="470"/>
        <end position="481"/>
    </location>
</feature>
<dbReference type="GO" id="GO:0005737">
    <property type="term" value="C:cytoplasm"/>
    <property type="evidence" value="ECO:0007669"/>
    <property type="project" value="UniProtKB-SubCell"/>
</dbReference>
<dbReference type="PANTHER" id="PTHR12766:SF7">
    <property type="entry name" value="DEATH DOMAIN-ASSOCIATED PROTEIN 6"/>
    <property type="match status" value="1"/>
</dbReference>
<keyword evidence="6" id="KW-0053">Apoptosis</keyword>
<feature type="region of interest" description="Disordered" evidence="11">
    <location>
        <begin position="699"/>
        <end position="826"/>
    </location>
</feature>
<gene>
    <name evidence="13" type="primary">101893181</name>
    <name evidence="15" type="synonym">LOC101893181</name>
</gene>
<feature type="region of interest" description="Disordered" evidence="11">
    <location>
        <begin position="210"/>
        <end position="256"/>
    </location>
</feature>
<feature type="compositionally biased region" description="Low complexity" evidence="11">
    <location>
        <begin position="226"/>
        <end position="241"/>
    </location>
</feature>
<name>A0A1I8M3D2_MUSDO</name>
<dbReference type="FunFam" id="1.20.58.2170:FF:000001">
    <property type="entry name" value="Death domain-associated protein 6"/>
    <property type="match status" value="1"/>
</dbReference>
<feature type="compositionally biased region" description="Basic and acidic residues" evidence="11">
    <location>
        <begin position="353"/>
        <end position="375"/>
    </location>
</feature>
<keyword evidence="7 10" id="KW-0175">Coiled coil</keyword>
<protein>
    <submittedName>
        <fullName evidence="15">Death domain-associated protein 6 isoform X1</fullName>
    </submittedName>
</protein>
<dbReference type="STRING" id="7370.A0A1I8M3D2"/>
<feature type="domain" description="Daxx histone-binding" evidence="12">
    <location>
        <begin position="620"/>
        <end position="700"/>
    </location>
</feature>
<feature type="compositionally biased region" description="Basic and acidic residues" evidence="11">
    <location>
        <begin position="714"/>
        <end position="727"/>
    </location>
</feature>
<dbReference type="Gene3D" id="1.10.8.810">
    <property type="entry name" value="Daxx helical bundle domain"/>
    <property type="match status" value="1"/>
</dbReference>
<dbReference type="GO" id="GO:0003713">
    <property type="term" value="F:transcription coactivator activity"/>
    <property type="evidence" value="ECO:0007669"/>
    <property type="project" value="TreeGrafter"/>
</dbReference>
<evidence type="ECO:0000313" key="13">
    <source>
        <dbReference type="EnsemblMetazoa" id="MDOA000830-PA"/>
    </source>
</evidence>
<dbReference type="GO" id="GO:0042393">
    <property type="term" value="F:histone binding"/>
    <property type="evidence" value="ECO:0007669"/>
    <property type="project" value="InterPro"/>
</dbReference>
<evidence type="ECO:0000256" key="8">
    <source>
        <dbReference type="ARBA" id="ARBA00023186"/>
    </source>
</evidence>
<evidence type="ECO:0000256" key="11">
    <source>
        <dbReference type="SAM" id="MobiDB-lite"/>
    </source>
</evidence>
<dbReference type="eggNOG" id="ENOG502QRS6">
    <property type="taxonomic scope" value="Eukaryota"/>
</dbReference>
<feature type="compositionally biased region" description="Polar residues" evidence="11">
    <location>
        <begin position="22"/>
        <end position="38"/>
    </location>
</feature>
<evidence type="ECO:0000256" key="2">
    <source>
        <dbReference type="ARBA" id="ARBA00004286"/>
    </source>
</evidence>
<accession>A0A1I8M3D2</accession>
<dbReference type="Pfam" id="PF20920">
    <property type="entry name" value="DAXX_hist_bd"/>
    <property type="match status" value="1"/>
</dbReference>
<feature type="compositionally biased region" description="Polar residues" evidence="11">
    <location>
        <begin position="500"/>
        <end position="510"/>
    </location>
</feature>
<feature type="region of interest" description="Disordered" evidence="11">
    <location>
        <begin position="469"/>
        <end position="510"/>
    </location>
</feature>
<keyword evidence="14" id="KW-1185">Reference proteome</keyword>
<evidence type="ECO:0000259" key="12">
    <source>
        <dbReference type="Pfam" id="PF20920"/>
    </source>
</evidence>
<feature type="region of interest" description="Disordered" evidence="11">
    <location>
        <begin position="1"/>
        <end position="66"/>
    </location>
</feature>
<feature type="compositionally biased region" description="Low complexity" evidence="11">
    <location>
        <begin position="306"/>
        <end position="322"/>
    </location>
</feature>
<dbReference type="OrthoDB" id="7492809at2759"/>
<keyword evidence="8" id="KW-0143">Chaperone</keyword>
<dbReference type="AlphaFoldDB" id="A0A1I8M3D2"/>
<dbReference type="Gene3D" id="1.20.58.2170">
    <property type="match status" value="1"/>
</dbReference>
<dbReference type="InterPro" id="IPR046426">
    <property type="entry name" value="DAXX_histone-bd_sf"/>
</dbReference>
<dbReference type="GO" id="GO:0005694">
    <property type="term" value="C:chromosome"/>
    <property type="evidence" value="ECO:0007669"/>
    <property type="project" value="UniProtKB-SubCell"/>
</dbReference>
<reference evidence="13" key="1">
    <citation type="submission" date="2020-05" db="UniProtKB">
        <authorList>
            <consortium name="EnsemblMetazoa"/>
        </authorList>
    </citation>
    <scope>IDENTIFICATION</scope>
    <source>
        <strain evidence="13">Aabys</strain>
    </source>
</reference>
<feature type="region of interest" description="Disordered" evidence="11">
    <location>
        <begin position="89"/>
        <end position="122"/>
    </location>
</feature>
<sequence>MSSIIVLDSSDEDESPPKKPNLKTSTDFSVSLKTQVKNSKQRAIPSGITVTQRQNPQVQGSNVPSSPISQYTSAPNINHAITSIINDERQTPTPPKLVQGSSLAAQITRKRKTPTPPQAMSRMTSKSFANNMSITNIMSPAAAATTMAPLPPIMPMIAGVHSAAGATTLPHNLGAFTGLNDQMIMNPIFHPSLPPNTTITAHSNLNHNNLNNNFKIHLPPKPVTTPSPAASPSAPKTPSPSQIVGPSTQRRADKLSKRAKLTTVLKSTDEAWQQQRNKIQLSTDKHNDDVVELTMLSPTSLSRQQTSPKSYKSPTSSTTTTSNDVLDLTDSPDRNSASTVINLTDTMPSTNSSDKKQLNGEDGTISKEHKNKGMDAKPPSRAPLEPEYAELIKACREADRSDDMEKLIKTKLIKYYYEVHEDFVKSKSFRKNIRKVVETIRAEPDLVYYNLKTIVEELKARRKAKIVESPAHEKTEEKPPAAEDTTSSPLPSTSSASNTQVATPSNVSTGNKKLDEQIKKLNKALYVLTKRIEVLEETAVDWDDDDSSFLQVERFKKRACQIYEKICDLTGESKNARRLVKKPIKFNETRIPQFNKTLQAFINRTKEFPDYFDVLRMLEHCNKTYNLGLVNFEMKNIAEDAFIKVGKLLQSRRKAELYETVTHYGGNSKDPALVDPALAAKLSENQKNHKKISEILEKYARKQDMPDEDEEENKADNKEKSGEREESLTNDSNEQDSEDVSQTTGKDALNDPKPKIDEIREEGDGCKTEETTVVESEYDDEDEDEDDEEEVNLEDQVETLANGEISENESDNENNDSIINKDSPVVRSILNEKNDSVKSSEGPADKDSLTFQQDITISVNTNLFQSVKVNNNNLENTELKTATNSNAITCVTPPNGKLKELDKHVICASTSPSTTTATADFKIVSVSSLDEEILSFKNSECTSKVSTDGAAPKALDEIVISDEES</sequence>
<dbReference type="VEuPathDB" id="VectorBase:MDOMA2_009510"/>
<evidence type="ECO:0000256" key="6">
    <source>
        <dbReference type="ARBA" id="ARBA00022703"/>
    </source>
</evidence>
<feature type="region of interest" description="Disordered" evidence="11">
    <location>
        <begin position="296"/>
        <end position="383"/>
    </location>
</feature>
<keyword evidence="5" id="KW-0963">Cytoplasm</keyword>
<dbReference type="VEuPathDB" id="VectorBase:MDOA000830"/>
<evidence type="ECO:0000313" key="14">
    <source>
        <dbReference type="Proteomes" id="UP001652621"/>
    </source>
</evidence>
<evidence type="ECO:0000256" key="4">
    <source>
        <dbReference type="ARBA" id="ARBA00022454"/>
    </source>
</evidence>
<dbReference type="RefSeq" id="XP_005178062.1">
    <property type="nucleotide sequence ID" value="XM_005178005.3"/>
</dbReference>
<evidence type="ECO:0000313" key="15">
    <source>
        <dbReference type="RefSeq" id="XP_005178062.1"/>
    </source>
</evidence>
<dbReference type="InterPro" id="IPR038298">
    <property type="entry name" value="Daxx_N_sf"/>
</dbReference>